<dbReference type="EMBL" id="JBFDAA010000003">
    <property type="protein sequence ID" value="KAL1138570.1"/>
    <property type="molecule type" value="Genomic_DNA"/>
</dbReference>
<accession>A0ABD0YRG4</accession>
<evidence type="ECO:0000313" key="1">
    <source>
        <dbReference type="EMBL" id="KAL1138570.1"/>
    </source>
</evidence>
<dbReference type="Proteomes" id="UP001558652">
    <property type="component" value="Unassembled WGS sequence"/>
</dbReference>
<evidence type="ECO:0000313" key="2">
    <source>
        <dbReference type="Proteomes" id="UP001558652"/>
    </source>
</evidence>
<comment type="caution">
    <text evidence="1">The sequence shown here is derived from an EMBL/GenBank/DDBJ whole genome shotgun (WGS) entry which is preliminary data.</text>
</comment>
<gene>
    <name evidence="1" type="ORF">AAG570_008633</name>
</gene>
<organism evidence="1 2">
    <name type="scientific">Ranatra chinensis</name>
    <dbReference type="NCBI Taxonomy" id="642074"/>
    <lineage>
        <taxon>Eukaryota</taxon>
        <taxon>Metazoa</taxon>
        <taxon>Ecdysozoa</taxon>
        <taxon>Arthropoda</taxon>
        <taxon>Hexapoda</taxon>
        <taxon>Insecta</taxon>
        <taxon>Pterygota</taxon>
        <taxon>Neoptera</taxon>
        <taxon>Paraneoptera</taxon>
        <taxon>Hemiptera</taxon>
        <taxon>Heteroptera</taxon>
        <taxon>Panheteroptera</taxon>
        <taxon>Nepomorpha</taxon>
        <taxon>Nepidae</taxon>
        <taxon>Ranatrinae</taxon>
        <taxon>Ranatra</taxon>
    </lineage>
</organism>
<dbReference type="AlphaFoldDB" id="A0ABD0YRG4"/>
<protein>
    <submittedName>
        <fullName evidence="1">Uncharacterized protein</fullName>
    </submittedName>
</protein>
<name>A0ABD0YRG4_9HEMI</name>
<reference evidence="1 2" key="1">
    <citation type="submission" date="2024-07" db="EMBL/GenBank/DDBJ databases">
        <title>Chromosome-level genome assembly of the water stick insect Ranatra chinensis (Heteroptera: Nepidae).</title>
        <authorList>
            <person name="Liu X."/>
        </authorList>
    </citation>
    <scope>NUCLEOTIDE SEQUENCE [LARGE SCALE GENOMIC DNA]</scope>
    <source>
        <strain evidence="1">Cailab_2021Rc</strain>
        <tissue evidence="1">Muscle</tissue>
    </source>
</reference>
<proteinExistence type="predicted"/>
<sequence length="129" mass="14360">MASKRLIMFQKNKKQETTEIGYKKKFSTVFLLSTTSRFTPSVRGTYAWKHYFGNSPVCESVSDYVTSWSNSAIGQLAGTYSGQRTQSSEIQHSSATGVAGQAAFSPCVARFSVTRFTDIYDSDRQTKPI</sequence>
<keyword evidence="2" id="KW-1185">Reference proteome</keyword>